<dbReference type="InterPro" id="IPR025178">
    <property type="entry name" value="Lnb_N"/>
</dbReference>
<evidence type="ECO:0000313" key="5">
    <source>
        <dbReference type="Proteomes" id="UP000190852"/>
    </source>
</evidence>
<keyword evidence="1" id="KW-0472">Membrane</keyword>
<proteinExistence type="predicted"/>
<gene>
    <name evidence="4" type="ORF">SAMN05660349_02890</name>
</gene>
<feature type="domain" description="Lnb-like transmembrane" evidence="3">
    <location>
        <begin position="252"/>
        <end position="390"/>
    </location>
</feature>
<evidence type="ECO:0000259" key="2">
    <source>
        <dbReference type="Pfam" id="PF13387"/>
    </source>
</evidence>
<evidence type="ECO:0000313" key="4">
    <source>
        <dbReference type="EMBL" id="SKB81390.1"/>
    </source>
</evidence>
<dbReference type="Proteomes" id="UP000190852">
    <property type="component" value="Unassembled WGS sequence"/>
</dbReference>
<accession>A0A1T5EC61</accession>
<keyword evidence="1" id="KW-1133">Transmembrane helix</keyword>
<sequence length="393" mass="45592">MKKYLFIISFLLLILPIKAQLPLSEESRISILTSYPSDEEVFTLYGHTAIRILDPAQNIDLVFNYGIFDFHTPNFIYRFAKGETDYKLGVDNFQNYFIEYQMRGSKVVEQALNLNQVEKEKLWQALIVNYEPQNRTYRYNFFFDNCSTKPRDLVEKAVEGKINYKENKNKLTFRDLINDCTRNHYWYTFGCDLALGSPTDRITTIREQMFLPLYLVSAFDEATISTPSGESRKLVQSSSVLIEENKDIDKSSPSLFSPLFVSISLLLAVTTLTIIAFKRKKIFRGIDIVLFSIAGIAGLILFFLSFISTHPATNPNWSLIWLHPFHLIGVILFSVKKLNKAAYYYHFINFAALTLLLIGWYIIPQQYNTAFIPLVLTLWMRSGYSVYIIKKIY</sequence>
<evidence type="ECO:0000256" key="1">
    <source>
        <dbReference type="SAM" id="Phobius"/>
    </source>
</evidence>
<keyword evidence="1" id="KW-0812">Transmembrane</keyword>
<feature type="transmembrane region" description="Helical" evidence="1">
    <location>
        <begin position="342"/>
        <end position="363"/>
    </location>
</feature>
<keyword evidence="5" id="KW-1185">Reference proteome</keyword>
<feature type="transmembrane region" description="Helical" evidence="1">
    <location>
        <begin position="288"/>
        <end position="307"/>
    </location>
</feature>
<feature type="transmembrane region" description="Helical" evidence="1">
    <location>
        <begin position="369"/>
        <end position="389"/>
    </location>
</feature>
<organism evidence="4 5">
    <name type="scientific">Parabacteroides chartae</name>
    <dbReference type="NCBI Taxonomy" id="1037355"/>
    <lineage>
        <taxon>Bacteria</taxon>
        <taxon>Pseudomonadati</taxon>
        <taxon>Bacteroidota</taxon>
        <taxon>Bacteroidia</taxon>
        <taxon>Bacteroidales</taxon>
        <taxon>Tannerellaceae</taxon>
        <taxon>Parabacteroides</taxon>
    </lineage>
</organism>
<protein>
    <submittedName>
        <fullName evidence="4">Uncharacterized protein</fullName>
    </submittedName>
</protein>
<feature type="domain" description="Lnb N-terminal periplasmic" evidence="2">
    <location>
        <begin position="43"/>
        <end position="177"/>
    </location>
</feature>
<feature type="transmembrane region" description="Helical" evidence="1">
    <location>
        <begin position="319"/>
        <end position="335"/>
    </location>
</feature>
<dbReference type="Pfam" id="PF13387">
    <property type="entry name" value="Lnb_N"/>
    <property type="match status" value="1"/>
</dbReference>
<feature type="transmembrane region" description="Helical" evidence="1">
    <location>
        <begin position="255"/>
        <end position="276"/>
    </location>
</feature>
<evidence type="ECO:0000259" key="3">
    <source>
        <dbReference type="Pfam" id="PF25221"/>
    </source>
</evidence>
<dbReference type="Pfam" id="PF25221">
    <property type="entry name" value="5TMH_Lnb"/>
    <property type="match status" value="1"/>
</dbReference>
<reference evidence="5" key="1">
    <citation type="submission" date="2017-02" db="EMBL/GenBank/DDBJ databases">
        <authorList>
            <person name="Varghese N."/>
            <person name="Submissions S."/>
        </authorList>
    </citation>
    <scope>NUCLEOTIDE SEQUENCE [LARGE SCALE GENOMIC DNA]</scope>
    <source>
        <strain evidence="5">DSM 24967</strain>
    </source>
</reference>
<dbReference type="InterPro" id="IPR057436">
    <property type="entry name" value="5TMH_Lnb"/>
</dbReference>
<name>A0A1T5EC61_9BACT</name>
<dbReference type="AlphaFoldDB" id="A0A1T5EC61"/>
<dbReference type="RefSeq" id="WP_079684304.1">
    <property type="nucleotide sequence ID" value="NZ_FUYQ01000025.1"/>
</dbReference>
<dbReference type="EMBL" id="FUYQ01000025">
    <property type="protein sequence ID" value="SKB81390.1"/>
    <property type="molecule type" value="Genomic_DNA"/>
</dbReference>